<reference evidence="2" key="1">
    <citation type="submission" date="2020-07" db="EMBL/GenBank/DDBJ databases">
        <title>Huge and variable diversity of episymbiotic CPR bacteria and DPANN archaea in groundwater ecosystems.</title>
        <authorList>
            <person name="He C.Y."/>
            <person name="Keren R."/>
            <person name="Whittaker M."/>
            <person name="Farag I.F."/>
            <person name="Doudna J."/>
            <person name="Cate J.H.D."/>
            <person name="Banfield J.F."/>
        </authorList>
    </citation>
    <scope>NUCLEOTIDE SEQUENCE</scope>
    <source>
        <strain evidence="2">NC_groundwater_1664_Pr3_B-0.1um_52_9</strain>
    </source>
</reference>
<evidence type="ECO:0000313" key="3">
    <source>
        <dbReference type="Proteomes" id="UP000807825"/>
    </source>
</evidence>
<protein>
    <submittedName>
        <fullName evidence="2">Pyridoxamine 5'-phosphate oxidase family protein</fullName>
    </submittedName>
</protein>
<dbReference type="InterPro" id="IPR052917">
    <property type="entry name" value="Stress-Dev_Protein"/>
</dbReference>
<sequence>MDHNAAKRLALDLMETAEAAIVTTIAPEGFPQTRAMFNLRRKEQFPGLTSFFADHQNDFWAVFTTNTSSAKIAHIRKNPRVSVYFHIPREFRGLMLSGKMEIVSDESVKESLWQKGWERYYPAGPHDPDHTVLCLRPARAQYYHQLNFFVFEL</sequence>
<dbReference type="Pfam" id="PF01243">
    <property type="entry name" value="PNPOx_N"/>
    <property type="match status" value="1"/>
</dbReference>
<dbReference type="PANTHER" id="PTHR34818">
    <property type="entry name" value="PROTEIN BLI-3"/>
    <property type="match status" value="1"/>
</dbReference>
<feature type="domain" description="Pyridoxamine 5'-phosphate oxidase N-terminal" evidence="1">
    <location>
        <begin position="12"/>
        <end position="142"/>
    </location>
</feature>
<accession>A0A9D6UZQ3</accession>
<dbReference type="InterPro" id="IPR012349">
    <property type="entry name" value="Split_barrel_FMN-bd"/>
</dbReference>
<evidence type="ECO:0000259" key="1">
    <source>
        <dbReference type="Pfam" id="PF01243"/>
    </source>
</evidence>
<organism evidence="2 3">
    <name type="scientific">Desulfomonile tiedjei</name>
    <dbReference type="NCBI Taxonomy" id="2358"/>
    <lineage>
        <taxon>Bacteria</taxon>
        <taxon>Pseudomonadati</taxon>
        <taxon>Thermodesulfobacteriota</taxon>
        <taxon>Desulfomonilia</taxon>
        <taxon>Desulfomonilales</taxon>
        <taxon>Desulfomonilaceae</taxon>
        <taxon>Desulfomonile</taxon>
    </lineage>
</organism>
<dbReference type="AlphaFoldDB" id="A0A9D6UZQ3"/>
<dbReference type="PANTHER" id="PTHR34818:SF1">
    <property type="entry name" value="PROTEIN BLI-3"/>
    <property type="match status" value="1"/>
</dbReference>
<dbReference type="EMBL" id="JACRDE010000028">
    <property type="protein sequence ID" value="MBI5248020.1"/>
    <property type="molecule type" value="Genomic_DNA"/>
</dbReference>
<gene>
    <name evidence="2" type="ORF">HY912_00875</name>
</gene>
<dbReference type="Proteomes" id="UP000807825">
    <property type="component" value="Unassembled WGS sequence"/>
</dbReference>
<dbReference type="SUPFAM" id="SSF50475">
    <property type="entry name" value="FMN-binding split barrel"/>
    <property type="match status" value="1"/>
</dbReference>
<name>A0A9D6UZQ3_9BACT</name>
<evidence type="ECO:0000313" key="2">
    <source>
        <dbReference type="EMBL" id="MBI5248020.1"/>
    </source>
</evidence>
<dbReference type="Gene3D" id="2.30.110.10">
    <property type="entry name" value="Electron Transport, Fmn-binding Protein, Chain A"/>
    <property type="match status" value="1"/>
</dbReference>
<comment type="caution">
    <text evidence="2">The sequence shown here is derived from an EMBL/GenBank/DDBJ whole genome shotgun (WGS) entry which is preliminary data.</text>
</comment>
<dbReference type="InterPro" id="IPR011576">
    <property type="entry name" value="Pyridox_Oxase_N"/>
</dbReference>
<proteinExistence type="predicted"/>